<keyword evidence="2 4" id="KW-0067">ATP-binding</keyword>
<dbReference type="GO" id="GO:0005524">
    <property type="term" value="F:ATP binding"/>
    <property type="evidence" value="ECO:0007669"/>
    <property type="project" value="UniProtKB-KW"/>
</dbReference>
<dbReference type="PANTHER" id="PTHR42794">
    <property type="entry name" value="HEMIN IMPORT ATP-BINDING PROTEIN HMUV"/>
    <property type="match status" value="1"/>
</dbReference>
<accession>A0ABV7CLL4</accession>
<evidence type="ECO:0000313" key="5">
    <source>
        <dbReference type="Proteomes" id="UP001595453"/>
    </source>
</evidence>
<dbReference type="SMART" id="SM00382">
    <property type="entry name" value="AAA"/>
    <property type="match status" value="1"/>
</dbReference>
<dbReference type="Gene3D" id="3.40.50.300">
    <property type="entry name" value="P-loop containing nucleotide triphosphate hydrolases"/>
    <property type="match status" value="1"/>
</dbReference>
<keyword evidence="5" id="KW-1185">Reference proteome</keyword>
<dbReference type="InterPro" id="IPR027417">
    <property type="entry name" value="P-loop_NTPase"/>
</dbReference>
<dbReference type="InterPro" id="IPR017871">
    <property type="entry name" value="ABC_transporter-like_CS"/>
</dbReference>
<name>A0ABV7CLL4_9GAMM</name>
<evidence type="ECO:0000256" key="2">
    <source>
        <dbReference type="ARBA" id="ARBA00022840"/>
    </source>
</evidence>
<keyword evidence="1" id="KW-0547">Nucleotide-binding</keyword>
<dbReference type="InterPro" id="IPR003593">
    <property type="entry name" value="AAA+_ATPase"/>
</dbReference>
<sequence>MSAAIYPPLLSVDAVCVSRANKAILQNVSFHLQAGEFVGLLGPNGAGKSTLLRCLYRYLQPDSGEICWQDQAIHTLSLKYYAQQVAVVLQEVSNDFNLALFDVVAMGLTPHKSLFATQSQADKSHIDAAIAAIGLSDKAQQSYNSLSGGERQRVMIAKAMVQSPQLLIMDEPTSHLDVKYQIQIMELAKSMGVTVLASFHDLNLAAAVCDRLLVMKSGKLVADGTPIAILDETLLSDVFAVCAEVTEVPCPMSKDKRIPHIRYFYGYQQ</sequence>
<dbReference type="PROSITE" id="PS00211">
    <property type="entry name" value="ABC_TRANSPORTER_1"/>
    <property type="match status" value="1"/>
</dbReference>
<organism evidence="4 5">
    <name type="scientific">Pseudoalteromonas fenneropenaei</name>
    <dbReference type="NCBI Taxonomy" id="1737459"/>
    <lineage>
        <taxon>Bacteria</taxon>
        <taxon>Pseudomonadati</taxon>
        <taxon>Pseudomonadota</taxon>
        <taxon>Gammaproteobacteria</taxon>
        <taxon>Alteromonadales</taxon>
        <taxon>Pseudoalteromonadaceae</taxon>
        <taxon>Pseudoalteromonas</taxon>
    </lineage>
</organism>
<dbReference type="Proteomes" id="UP001595453">
    <property type="component" value="Unassembled WGS sequence"/>
</dbReference>
<comment type="caution">
    <text evidence="4">The sequence shown here is derived from an EMBL/GenBank/DDBJ whole genome shotgun (WGS) entry which is preliminary data.</text>
</comment>
<protein>
    <submittedName>
        <fullName evidence="4">ABC transporter ATP-binding protein</fullName>
    </submittedName>
</protein>
<dbReference type="Pfam" id="PF00005">
    <property type="entry name" value="ABC_tran"/>
    <property type="match status" value="1"/>
</dbReference>
<evidence type="ECO:0000256" key="1">
    <source>
        <dbReference type="ARBA" id="ARBA00022741"/>
    </source>
</evidence>
<dbReference type="SUPFAM" id="SSF52540">
    <property type="entry name" value="P-loop containing nucleoside triphosphate hydrolases"/>
    <property type="match status" value="1"/>
</dbReference>
<reference evidence="5" key="1">
    <citation type="journal article" date="2019" name="Int. J. Syst. Evol. Microbiol.">
        <title>The Global Catalogue of Microorganisms (GCM) 10K type strain sequencing project: providing services to taxonomists for standard genome sequencing and annotation.</title>
        <authorList>
            <consortium name="The Broad Institute Genomics Platform"/>
            <consortium name="The Broad Institute Genome Sequencing Center for Infectious Disease"/>
            <person name="Wu L."/>
            <person name="Ma J."/>
        </authorList>
    </citation>
    <scope>NUCLEOTIDE SEQUENCE [LARGE SCALE GENOMIC DNA]</scope>
    <source>
        <strain evidence="5">KCTC 42730</strain>
    </source>
</reference>
<dbReference type="CDD" id="cd03214">
    <property type="entry name" value="ABC_Iron-Siderophores_B12_Hemin"/>
    <property type="match status" value="1"/>
</dbReference>
<dbReference type="InterPro" id="IPR003439">
    <property type="entry name" value="ABC_transporter-like_ATP-bd"/>
</dbReference>
<dbReference type="RefSeq" id="WP_377124887.1">
    <property type="nucleotide sequence ID" value="NZ_JBHRSD010000022.1"/>
</dbReference>
<dbReference type="EMBL" id="JBHRSD010000022">
    <property type="protein sequence ID" value="MFC3033421.1"/>
    <property type="molecule type" value="Genomic_DNA"/>
</dbReference>
<evidence type="ECO:0000259" key="3">
    <source>
        <dbReference type="PROSITE" id="PS50893"/>
    </source>
</evidence>
<proteinExistence type="predicted"/>
<feature type="domain" description="ABC transporter" evidence="3">
    <location>
        <begin position="10"/>
        <end position="242"/>
    </location>
</feature>
<dbReference type="PROSITE" id="PS50893">
    <property type="entry name" value="ABC_TRANSPORTER_2"/>
    <property type="match status" value="1"/>
</dbReference>
<evidence type="ECO:0000313" key="4">
    <source>
        <dbReference type="EMBL" id="MFC3033421.1"/>
    </source>
</evidence>
<gene>
    <name evidence="4" type="ORF">ACFOEE_12910</name>
</gene>
<dbReference type="PANTHER" id="PTHR42794:SF2">
    <property type="entry name" value="ABC TRANSPORTER ATP-BINDING PROTEIN"/>
    <property type="match status" value="1"/>
</dbReference>